<comment type="similarity">
    <text evidence="4">Belongs to the CDC45 family.</text>
</comment>
<evidence type="ECO:0000256" key="7">
    <source>
        <dbReference type="ARBA" id="ARBA00022989"/>
    </source>
</evidence>
<dbReference type="InterPro" id="IPR003874">
    <property type="entry name" value="CDC45"/>
</dbReference>
<feature type="compositionally biased region" description="Acidic residues" evidence="11">
    <location>
        <begin position="231"/>
        <end position="257"/>
    </location>
</feature>
<evidence type="ECO:0000256" key="8">
    <source>
        <dbReference type="ARBA" id="ARBA00023136"/>
    </source>
</evidence>
<dbReference type="GO" id="GO:0003688">
    <property type="term" value="F:DNA replication origin binding"/>
    <property type="evidence" value="ECO:0007669"/>
    <property type="project" value="TreeGrafter"/>
</dbReference>
<dbReference type="AlphaFoldDB" id="A0A448ZKM1"/>
<dbReference type="Proteomes" id="UP000291116">
    <property type="component" value="Unassembled WGS sequence"/>
</dbReference>
<evidence type="ECO:0000313" key="12">
    <source>
        <dbReference type="EMBL" id="VEU42586.1"/>
    </source>
</evidence>
<protein>
    <submittedName>
        <fullName evidence="12">Uncharacterized protein</fullName>
    </submittedName>
</protein>
<feature type="region of interest" description="Disordered" evidence="11">
    <location>
        <begin position="146"/>
        <end position="195"/>
    </location>
</feature>
<reference evidence="12 13" key="1">
    <citation type="submission" date="2019-01" db="EMBL/GenBank/DDBJ databases">
        <authorList>
            <person name="Ferrante I. M."/>
        </authorList>
    </citation>
    <scope>NUCLEOTIDE SEQUENCE [LARGE SCALE GENOMIC DNA]</scope>
    <source>
        <strain evidence="12 13">B856</strain>
    </source>
</reference>
<organism evidence="12 13">
    <name type="scientific">Pseudo-nitzschia multistriata</name>
    <dbReference type="NCBI Taxonomy" id="183589"/>
    <lineage>
        <taxon>Eukaryota</taxon>
        <taxon>Sar</taxon>
        <taxon>Stramenopiles</taxon>
        <taxon>Ochrophyta</taxon>
        <taxon>Bacillariophyta</taxon>
        <taxon>Bacillariophyceae</taxon>
        <taxon>Bacillariophycidae</taxon>
        <taxon>Bacillariales</taxon>
        <taxon>Bacillariaceae</taxon>
        <taxon>Pseudo-nitzschia</taxon>
    </lineage>
</organism>
<keyword evidence="7" id="KW-1133">Transmembrane helix</keyword>
<evidence type="ECO:0000256" key="2">
    <source>
        <dbReference type="ARBA" id="ARBA00004141"/>
    </source>
</evidence>
<evidence type="ECO:0000256" key="9">
    <source>
        <dbReference type="ARBA" id="ARBA00023242"/>
    </source>
</evidence>
<evidence type="ECO:0000256" key="6">
    <source>
        <dbReference type="ARBA" id="ARBA00022705"/>
    </source>
</evidence>
<dbReference type="GO" id="GO:0003697">
    <property type="term" value="F:single-stranded DNA binding"/>
    <property type="evidence" value="ECO:0007669"/>
    <property type="project" value="TreeGrafter"/>
</dbReference>
<dbReference type="PANTHER" id="PTHR10507">
    <property type="entry name" value="CDC45-RELATED PROTEIN"/>
    <property type="match status" value="1"/>
</dbReference>
<dbReference type="GO" id="GO:0003682">
    <property type="term" value="F:chromatin binding"/>
    <property type="evidence" value="ECO:0007669"/>
    <property type="project" value="TreeGrafter"/>
</dbReference>
<keyword evidence="10" id="KW-0131">Cell cycle</keyword>
<name>A0A448ZKM1_9STRA</name>
<dbReference type="GO" id="GO:0016020">
    <property type="term" value="C:membrane"/>
    <property type="evidence" value="ECO:0007669"/>
    <property type="project" value="UniProtKB-SubCell"/>
</dbReference>
<sequence length="1179" mass="131774">MILEHEQWYFGYDQILKDCRPDGDREGSRSVLLLCNPDVDAMSSARILSYMLRSDGIHYQLLPCTCYSDLENRLSGMVEAGGMDDVSSIVLFNFGAARNLTRLYEGDNLLEEGAVKTYVMDCRRPIHLANVYSPSNVVIFLDSTQKTEDMPSDGDNLSGEESSSDSSSSSSDDSDSDSDDDISKDAENSDGDDEEEALFDDIVGEAAKPIEEAEREEHEQRRMDGKGDASYDAEDENEGNNNDDDDSDDDDDDDDDNDHSNRKPKRQKTFLDPGEAETATHGPEASQARQPSPATVSPRELHGQRRNRLRKYYSDGSFYGSPASFVAYRLAAQHRYGEQGDLLWLACVGVTDAYLHARLDLIGYAKLARELSDLCGKLYPNNVFDRALNTVYAEDLVGSGSRNGDSKTKIALSENGRIFSEKDFRFFMLRHSSLLDSMQYSDYICTRMQVYTKKGEQQLMEMLAKMGYPLDECRQPFPFMRPSLRRRLKEKLGIHAAEYNLDRFEFTSFTRVTGYSSLLSASDTSYAITALLECTAPGPTIESGSEHEEKDQVEAFNNAYDALGSHSLEKSGISAEGYDSSNLVNGGNLSSNVGIGAGLRRAMALQKNIINTAVGLSERGAITLLRHFRYAHVASSTMGGETHQLNRRDLIRSSGSNNNVGSDDKRDHVFSKPLALTRLAHFLMDMNRENGKWTGTKARPLVLIADKPRSSTCLIVGYEYPERAGDFVKNTFGKNFEETAKSMNGTFRFDRFDSNVVEVDSGDVQRFMEQLHYFARFLSTEAHRLLENVLHRHIILQRITMRPLKKIALLGVFVNFYCSLSRTDAFVSNAVVGSITKQGLVITGQAPFEPILEAARRQQFPQHFVTVNDSELTAVEEKTDLEETLLSRQDPTPKESEYSAEQKVINFLFLSATFGYALYTILNIDKGMTRGWSASEIAMRIPLDNWGAYESYLDSKPIVTKTLINVIIYLLGDWLSQTAFRGENLLEFDISRTLRNGFIGLCFGPLVHQYYEFSDAILPPENGLITRLQKILMDQTIYLTVKCSVYISAVGLLAGEDLSSVTQSVKDKIGGIVITAWKFWPIVHCITYSVIPAQHRILWVNSVDLVWNAILSSAAQRSSVFEEVDDEEEEVSGLNIGSREFVVAVDQSDVSTAAVDEVEHDKFIDQFNTTTSSGVLVAT</sequence>
<evidence type="ECO:0000256" key="3">
    <source>
        <dbReference type="ARBA" id="ARBA00006824"/>
    </source>
</evidence>
<comment type="similarity">
    <text evidence="3">Belongs to the peroxisomal membrane protein PXMP2/4 family.</text>
</comment>
<evidence type="ECO:0000256" key="10">
    <source>
        <dbReference type="ARBA" id="ARBA00023306"/>
    </source>
</evidence>
<dbReference type="Pfam" id="PF04117">
    <property type="entry name" value="Mpv17_PMP22"/>
    <property type="match status" value="1"/>
</dbReference>
<dbReference type="PANTHER" id="PTHR10507:SF0">
    <property type="entry name" value="CELL DIVISION CONTROL PROTEIN 45 HOMOLOG"/>
    <property type="match status" value="1"/>
</dbReference>
<keyword evidence="6" id="KW-0235">DNA replication</keyword>
<dbReference type="GO" id="GO:1902977">
    <property type="term" value="P:mitotic DNA replication preinitiation complex assembly"/>
    <property type="evidence" value="ECO:0007669"/>
    <property type="project" value="TreeGrafter"/>
</dbReference>
<dbReference type="EMBL" id="CAACVS010000455">
    <property type="protein sequence ID" value="VEU42586.1"/>
    <property type="molecule type" value="Genomic_DNA"/>
</dbReference>
<dbReference type="Pfam" id="PF02724">
    <property type="entry name" value="CDC45"/>
    <property type="match status" value="2"/>
</dbReference>
<evidence type="ECO:0000256" key="11">
    <source>
        <dbReference type="SAM" id="MobiDB-lite"/>
    </source>
</evidence>
<gene>
    <name evidence="12" type="ORF">PSNMU_V1.4_AUG-EV-PASAV3_0095590</name>
</gene>
<keyword evidence="13" id="KW-1185">Reference proteome</keyword>
<evidence type="ECO:0000256" key="1">
    <source>
        <dbReference type="ARBA" id="ARBA00004123"/>
    </source>
</evidence>
<dbReference type="GO" id="GO:0006270">
    <property type="term" value="P:DNA replication initiation"/>
    <property type="evidence" value="ECO:0007669"/>
    <property type="project" value="InterPro"/>
</dbReference>
<keyword evidence="5" id="KW-0812">Transmembrane</keyword>
<keyword evidence="9" id="KW-0539">Nucleus</keyword>
<dbReference type="GO" id="GO:0031261">
    <property type="term" value="C:DNA replication preinitiation complex"/>
    <property type="evidence" value="ECO:0007669"/>
    <property type="project" value="TreeGrafter"/>
</dbReference>
<evidence type="ECO:0000256" key="4">
    <source>
        <dbReference type="ARBA" id="ARBA00010727"/>
    </source>
</evidence>
<dbReference type="InterPro" id="IPR007248">
    <property type="entry name" value="Mpv17_PMP22"/>
</dbReference>
<proteinExistence type="inferred from homology"/>
<accession>A0A448ZKM1</accession>
<feature type="compositionally biased region" description="Basic and acidic residues" evidence="11">
    <location>
        <begin position="208"/>
        <end position="229"/>
    </location>
</feature>
<evidence type="ECO:0000313" key="13">
    <source>
        <dbReference type="Proteomes" id="UP000291116"/>
    </source>
</evidence>
<evidence type="ECO:0000256" key="5">
    <source>
        <dbReference type="ARBA" id="ARBA00022692"/>
    </source>
</evidence>
<dbReference type="OrthoDB" id="10258882at2759"/>
<feature type="region of interest" description="Disordered" evidence="11">
    <location>
        <begin position="207"/>
        <end position="306"/>
    </location>
</feature>
<comment type="subcellular location">
    <subcellularLocation>
        <location evidence="2">Membrane</location>
        <topology evidence="2">Multi-pass membrane protein</topology>
    </subcellularLocation>
    <subcellularLocation>
        <location evidence="1">Nucleus</location>
    </subcellularLocation>
</comment>
<dbReference type="GO" id="GO:0000727">
    <property type="term" value="P:double-strand break repair via break-induced replication"/>
    <property type="evidence" value="ECO:0007669"/>
    <property type="project" value="TreeGrafter"/>
</dbReference>
<keyword evidence="8" id="KW-0472">Membrane</keyword>